<dbReference type="InterPro" id="IPR017261">
    <property type="entry name" value="DNA_mismatch_repair_MutS/MSH"/>
</dbReference>
<dbReference type="SMART" id="SM00533">
    <property type="entry name" value="MUTSd"/>
    <property type="match status" value="1"/>
</dbReference>
<evidence type="ECO:0000256" key="6">
    <source>
        <dbReference type="ARBA" id="ARBA00023125"/>
    </source>
</evidence>
<dbReference type="EMBL" id="JALJOS010000003">
    <property type="protein sequence ID" value="KAK9841179.1"/>
    <property type="molecule type" value="Genomic_DNA"/>
</dbReference>
<dbReference type="GO" id="GO:0005524">
    <property type="term" value="F:ATP binding"/>
    <property type="evidence" value="ECO:0007669"/>
    <property type="project" value="UniProtKB-UniRule"/>
</dbReference>
<evidence type="ECO:0000313" key="13">
    <source>
        <dbReference type="Proteomes" id="UP001438707"/>
    </source>
</evidence>
<keyword evidence="7 9" id="KW-0234">DNA repair</keyword>
<keyword evidence="13" id="KW-1185">Reference proteome</keyword>
<evidence type="ECO:0000256" key="3">
    <source>
        <dbReference type="ARBA" id="ARBA00022741"/>
    </source>
</evidence>
<dbReference type="InterPro" id="IPR007696">
    <property type="entry name" value="DNA_mismatch_repair_MutS_core"/>
</dbReference>
<feature type="region of interest" description="Disordered" evidence="10">
    <location>
        <begin position="118"/>
        <end position="160"/>
    </location>
</feature>
<feature type="compositionally biased region" description="Polar residues" evidence="10">
    <location>
        <begin position="87"/>
        <end position="104"/>
    </location>
</feature>
<dbReference type="PANTHER" id="PTHR11361">
    <property type="entry name" value="DNA MISMATCH REPAIR PROTEIN MUTS FAMILY MEMBER"/>
    <property type="match status" value="1"/>
</dbReference>
<dbReference type="FunFam" id="3.30.420.110:FF:000010">
    <property type="entry name" value="DNA mismatch repair protein"/>
    <property type="match status" value="1"/>
</dbReference>
<dbReference type="GO" id="GO:0140664">
    <property type="term" value="F:ATP-dependent DNA damage sensor activity"/>
    <property type="evidence" value="ECO:0007669"/>
    <property type="project" value="InterPro"/>
</dbReference>
<gene>
    <name evidence="12" type="ORF">WJX74_001462</name>
</gene>
<name>A0AAW1S5Z3_9CHLO</name>
<feature type="domain" description="DNA mismatch repair proteins mutS family" evidence="11">
    <location>
        <begin position="922"/>
        <end position="938"/>
    </location>
</feature>
<dbReference type="InterPro" id="IPR045076">
    <property type="entry name" value="MutS"/>
</dbReference>
<dbReference type="SUPFAM" id="SSF48334">
    <property type="entry name" value="DNA repair protein MutS, domain III"/>
    <property type="match status" value="1"/>
</dbReference>
<dbReference type="PROSITE" id="PS00486">
    <property type="entry name" value="DNA_MISMATCH_REPAIR_2"/>
    <property type="match status" value="1"/>
</dbReference>
<dbReference type="GO" id="GO:0006298">
    <property type="term" value="P:mismatch repair"/>
    <property type="evidence" value="ECO:0007669"/>
    <property type="project" value="InterPro"/>
</dbReference>
<dbReference type="SUPFAM" id="SSF55271">
    <property type="entry name" value="DNA repair protein MutS, domain I"/>
    <property type="match status" value="1"/>
</dbReference>
<evidence type="ECO:0000256" key="9">
    <source>
        <dbReference type="PIRNR" id="PIRNR037677"/>
    </source>
</evidence>
<keyword evidence="3 9" id="KW-0547">Nucleotide-binding</keyword>
<feature type="compositionally biased region" description="Polar residues" evidence="10">
    <location>
        <begin position="9"/>
        <end position="49"/>
    </location>
</feature>
<protein>
    <recommendedName>
        <fullName evidence="9">DNA mismatch repair protein</fullName>
    </recommendedName>
</protein>
<accession>A0AAW1S5Z3</accession>
<reference evidence="12 13" key="1">
    <citation type="journal article" date="2024" name="Nat. Commun.">
        <title>Phylogenomics reveals the evolutionary origins of lichenization in chlorophyte algae.</title>
        <authorList>
            <person name="Puginier C."/>
            <person name="Libourel C."/>
            <person name="Otte J."/>
            <person name="Skaloud P."/>
            <person name="Haon M."/>
            <person name="Grisel S."/>
            <person name="Petersen M."/>
            <person name="Berrin J.G."/>
            <person name="Delaux P.M."/>
            <person name="Dal Grande F."/>
            <person name="Keller J."/>
        </authorList>
    </citation>
    <scope>NUCLEOTIDE SEQUENCE [LARGE SCALE GENOMIC DNA]</scope>
    <source>
        <strain evidence="12 13">SAG 2145</strain>
    </source>
</reference>
<comment type="similarity">
    <text evidence="2">Belongs to the DNA mismatch repair MutS family. MSH3 subfamily.</text>
</comment>
<dbReference type="InterPro" id="IPR007695">
    <property type="entry name" value="DNA_mismatch_repair_MutS-lik_N"/>
</dbReference>
<dbReference type="PIRSF" id="PIRSF037677">
    <property type="entry name" value="DNA_mis_repair_Msh6"/>
    <property type="match status" value="1"/>
</dbReference>
<keyword evidence="6 9" id="KW-0238">DNA-binding</keyword>
<comment type="function">
    <text evidence="9">Component of the post-replicative DNA mismatch repair system (MMR).</text>
</comment>
<feature type="region of interest" description="Disordered" evidence="10">
    <location>
        <begin position="1"/>
        <end position="104"/>
    </location>
</feature>
<evidence type="ECO:0000256" key="8">
    <source>
        <dbReference type="ARBA" id="ARBA00023242"/>
    </source>
</evidence>
<dbReference type="FunFam" id="3.40.1170.10:FF:000004">
    <property type="entry name" value="DNA mismatch repair protein"/>
    <property type="match status" value="1"/>
</dbReference>
<comment type="caution">
    <text evidence="12">The sequence shown here is derived from an EMBL/GenBank/DDBJ whole genome shotgun (WGS) entry which is preliminary data.</text>
</comment>
<keyword evidence="5 9" id="KW-0067">ATP-binding</keyword>
<organism evidence="12 13">
    <name type="scientific">Apatococcus lobatus</name>
    <dbReference type="NCBI Taxonomy" id="904363"/>
    <lineage>
        <taxon>Eukaryota</taxon>
        <taxon>Viridiplantae</taxon>
        <taxon>Chlorophyta</taxon>
        <taxon>core chlorophytes</taxon>
        <taxon>Trebouxiophyceae</taxon>
        <taxon>Chlorellales</taxon>
        <taxon>Chlorellaceae</taxon>
        <taxon>Apatococcus</taxon>
    </lineage>
</organism>
<evidence type="ECO:0000313" key="12">
    <source>
        <dbReference type="EMBL" id="KAK9841179.1"/>
    </source>
</evidence>
<dbReference type="InterPro" id="IPR007860">
    <property type="entry name" value="DNA_mmatch_repair_MutS_con_dom"/>
</dbReference>
<dbReference type="Gene3D" id="3.30.420.110">
    <property type="entry name" value="MutS, connector domain"/>
    <property type="match status" value="1"/>
</dbReference>
<comment type="subcellular location">
    <subcellularLocation>
        <location evidence="1">Nucleus</location>
    </subcellularLocation>
</comment>
<dbReference type="InterPro" id="IPR036678">
    <property type="entry name" value="MutS_con_dom_sf"/>
</dbReference>
<dbReference type="Pfam" id="PF05192">
    <property type="entry name" value="MutS_III"/>
    <property type="match status" value="1"/>
</dbReference>
<dbReference type="SMART" id="SM00534">
    <property type="entry name" value="MUTSac"/>
    <property type="match status" value="1"/>
</dbReference>
<evidence type="ECO:0000256" key="4">
    <source>
        <dbReference type="ARBA" id="ARBA00022763"/>
    </source>
</evidence>
<feature type="compositionally biased region" description="Basic and acidic residues" evidence="10">
    <location>
        <begin position="139"/>
        <end position="153"/>
    </location>
</feature>
<evidence type="ECO:0000256" key="5">
    <source>
        <dbReference type="ARBA" id="ARBA00022840"/>
    </source>
</evidence>
<evidence type="ECO:0000256" key="2">
    <source>
        <dbReference type="ARBA" id="ARBA00007094"/>
    </source>
</evidence>
<dbReference type="AlphaFoldDB" id="A0AAW1S5Z3"/>
<dbReference type="Pfam" id="PF01624">
    <property type="entry name" value="MutS_I"/>
    <property type="match status" value="1"/>
</dbReference>
<dbReference type="GO" id="GO:0006312">
    <property type="term" value="P:mitotic recombination"/>
    <property type="evidence" value="ECO:0007669"/>
    <property type="project" value="TreeGrafter"/>
</dbReference>
<dbReference type="Gene3D" id="3.40.1170.10">
    <property type="entry name" value="DNA repair protein MutS, domain I"/>
    <property type="match status" value="1"/>
</dbReference>
<feature type="region of interest" description="Disordered" evidence="10">
    <location>
        <begin position="987"/>
        <end position="1070"/>
    </location>
</feature>
<dbReference type="GO" id="GO:0030983">
    <property type="term" value="F:mismatched DNA binding"/>
    <property type="evidence" value="ECO:0007669"/>
    <property type="project" value="UniProtKB-UniRule"/>
</dbReference>
<dbReference type="InterPro" id="IPR036187">
    <property type="entry name" value="DNA_mismatch_repair_MutS_sf"/>
</dbReference>
<keyword evidence="4 9" id="KW-0227">DNA damage</keyword>
<evidence type="ECO:0000256" key="10">
    <source>
        <dbReference type="SAM" id="MobiDB-lite"/>
    </source>
</evidence>
<proteinExistence type="inferred from homology"/>
<dbReference type="Pfam" id="PF00488">
    <property type="entry name" value="MutS_V"/>
    <property type="match status" value="1"/>
</dbReference>
<evidence type="ECO:0000259" key="11">
    <source>
        <dbReference type="PROSITE" id="PS00486"/>
    </source>
</evidence>
<dbReference type="Gene3D" id="1.10.1420.10">
    <property type="match status" value="2"/>
</dbReference>
<dbReference type="SUPFAM" id="SSF52540">
    <property type="entry name" value="P-loop containing nucleoside triphosphate hydrolases"/>
    <property type="match status" value="1"/>
</dbReference>
<dbReference type="InterPro" id="IPR027417">
    <property type="entry name" value="P-loop_NTPase"/>
</dbReference>
<feature type="compositionally biased region" description="Low complexity" evidence="10">
    <location>
        <begin position="995"/>
        <end position="1009"/>
    </location>
</feature>
<evidence type="ECO:0000256" key="7">
    <source>
        <dbReference type="ARBA" id="ARBA00023204"/>
    </source>
</evidence>
<dbReference type="Proteomes" id="UP001438707">
    <property type="component" value="Unassembled WGS sequence"/>
</dbReference>
<sequence>MKSAKKKNVQPSIASFLFSKNKQPVTASKPKQTISESAVLSEVQASSLQDHLAGPPLKKQRLSDKAAADKGHEQPAAARALPVPAPSQQKTPLPSTSQTLQPAASNADDIELEMLPPQHDSAASVPPRQVVRHSRLQHKLVENEGRRSRRSDAPGEPGKFTPLELQVNELRKRYPDVLLIIEVGYKMRFFGPDAETAAKECNIFAYPDHNYLTASVPVPRLHVYVRRLVQAGHQVGVVRQIETAAIKAAGSNRYAPFERKLTALYTKSTLEAGILDDIGNSELEAGRSSEGSWSNERLSSYLACIVERPAGGISTDADVIVGLVAVETSTGDVLYDEFRDGMMRSTLEARLLVAAPAEMLISRPISRHTERLLGSFSIASSGLRTVTAEGSRYKEGGALAAVTGFYSSKDSGTAGRADAEEITKLPPLVLQALAHALDYLKPFGLETVLRMGANFREFSSAHEMSLSPNALSQLEVLRASEGAGEYGSLLWLLDHSKTAFGGRRLRHWVAHPLTHLPSILDRQDAVEELILSGSAATAGGFGGAQAGIGPLGNLGTALTGLPDLERSLMRALHRTAAPLEFVTLLRAVAAIAGKLGLQIAAGGDFLPDVSGIKSSLLRRLLEAAGSFEVGQQAQQLLELLDEEAAAANDLQRLFRSAERFSTVFQHRKAVADCQAGLEALLPSLRRLLRLPRLAFTSVHNQGDFLVEVPADQPGIPQDWQKVSSTKKVNRYHPPAVRSAMQALEVAQEEYTATCKAAWKEFLTDFSAQYGPFRATVQALASLDALHSLSIASRNPGYVRPCFVGPDEPPQVDIRGGRHAVLEAIKEGGVTPNNTTLHEDAIRAMIVTGPNMGGKSCFIRQAALIAILAQVGCFVPADSVQMHVVDAIHTRMGASDDISRGRSTFLEELTEASHILCKATARSLVIIDELGRGTSTHDGLAIAMATLQHLVLHTQCLTLFVTHYPKVASLEKDAPGHVASYHMAYLQHDPSPDQVSTPSTSQPAPSTPQAEAPYDQQPSTHSSVLRPVSQGPQQAPADTAFREAGAAASNDGMLRQDVRPGSTSRSAAGASQHDVEVVTVKPEGSDAAASAAIPKITFLYRLAPGVADRSFGLNVARMAHLPPQVVACAALRASDMELSTLQRVHARQHLDSHDMMTTTISKVGNHGTALHRISQALKRSCPGQQLQLLQKNIADQLQPPQT</sequence>
<dbReference type="Gene3D" id="3.40.50.300">
    <property type="entry name" value="P-loop containing nucleotide triphosphate hydrolases"/>
    <property type="match status" value="1"/>
</dbReference>
<evidence type="ECO:0000256" key="1">
    <source>
        <dbReference type="ARBA" id="ARBA00004123"/>
    </source>
</evidence>
<dbReference type="Pfam" id="PF05188">
    <property type="entry name" value="MutS_II"/>
    <property type="match status" value="1"/>
</dbReference>
<dbReference type="InterPro" id="IPR016151">
    <property type="entry name" value="DNA_mismatch_repair_MutS_N"/>
</dbReference>
<dbReference type="GO" id="GO:0005634">
    <property type="term" value="C:nucleus"/>
    <property type="evidence" value="ECO:0007669"/>
    <property type="project" value="UniProtKB-SubCell"/>
</dbReference>
<dbReference type="PANTHER" id="PTHR11361:SF122">
    <property type="entry name" value="DNA MISMATCH REPAIR PROTEIN MSH3"/>
    <property type="match status" value="1"/>
</dbReference>
<dbReference type="InterPro" id="IPR000432">
    <property type="entry name" value="DNA_mismatch_repair_MutS_C"/>
</dbReference>
<keyword evidence="8" id="KW-0539">Nucleus</keyword>
<feature type="compositionally biased region" description="Basic and acidic residues" evidence="10">
    <location>
        <begin position="61"/>
        <end position="73"/>
    </location>
</feature>